<evidence type="ECO:0000313" key="2">
    <source>
        <dbReference type="EMBL" id="CDW41656.1"/>
    </source>
</evidence>
<keyword evidence="1" id="KW-0472">Membrane</keyword>
<feature type="transmembrane region" description="Helical" evidence="1">
    <location>
        <begin position="6"/>
        <end position="29"/>
    </location>
</feature>
<keyword evidence="1" id="KW-0812">Transmembrane</keyword>
<keyword evidence="1" id="KW-1133">Transmembrane helix</keyword>
<dbReference type="AlphaFoldDB" id="A0A0K2UVC9"/>
<dbReference type="EMBL" id="HACA01024295">
    <property type="protein sequence ID" value="CDW41656.1"/>
    <property type="molecule type" value="Transcribed_RNA"/>
</dbReference>
<proteinExistence type="predicted"/>
<protein>
    <submittedName>
        <fullName evidence="2">Uncharacterized protein</fullName>
    </submittedName>
</protein>
<organism evidence="2">
    <name type="scientific">Lepeophtheirus salmonis</name>
    <name type="common">Salmon louse</name>
    <name type="synonym">Caligus salmonis</name>
    <dbReference type="NCBI Taxonomy" id="72036"/>
    <lineage>
        <taxon>Eukaryota</taxon>
        <taxon>Metazoa</taxon>
        <taxon>Ecdysozoa</taxon>
        <taxon>Arthropoda</taxon>
        <taxon>Crustacea</taxon>
        <taxon>Multicrustacea</taxon>
        <taxon>Hexanauplia</taxon>
        <taxon>Copepoda</taxon>
        <taxon>Siphonostomatoida</taxon>
        <taxon>Caligidae</taxon>
        <taxon>Lepeophtheirus</taxon>
    </lineage>
</organism>
<sequence>MTLLTTTFYLFIYICIFNYSIILLSFSLYP</sequence>
<accession>A0A0K2UVC9</accession>
<evidence type="ECO:0000256" key="1">
    <source>
        <dbReference type="SAM" id="Phobius"/>
    </source>
</evidence>
<name>A0A0K2UVC9_LEPSM</name>
<reference evidence="2" key="1">
    <citation type="submission" date="2014-05" db="EMBL/GenBank/DDBJ databases">
        <authorList>
            <person name="Chronopoulou M."/>
        </authorList>
    </citation>
    <scope>NUCLEOTIDE SEQUENCE</scope>
    <source>
        <tissue evidence="2">Whole organism</tissue>
    </source>
</reference>